<dbReference type="GO" id="GO:0071897">
    <property type="term" value="P:DNA biosynthetic process"/>
    <property type="evidence" value="ECO:0007669"/>
    <property type="project" value="UniProtKB-ARBA"/>
</dbReference>
<proteinExistence type="predicted"/>
<dbReference type="Gene3D" id="3.30.70.270">
    <property type="match status" value="1"/>
</dbReference>
<protein>
    <recommendedName>
        <fullName evidence="1">Reverse transcriptase domain-containing protein</fullName>
    </recommendedName>
</protein>
<dbReference type="InterPro" id="IPR050951">
    <property type="entry name" value="Retrovirus_Pol_polyprotein"/>
</dbReference>
<dbReference type="EMBL" id="GEBQ01031697">
    <property type="protein sequence ID" value="JAT08280.1"/>
    <property type="molecule type" value="Transcribed_RNA"/>
</dbReference>
<sequence length="130" mass="14668">FLTPFGRSYFLKLPSEFSSAPEVFQQYVNITLQSQCNATAYRDDVIVLEKDQQDHDTILEEVLTKFENASFTLNRDKTVFSQRSVTFLGHKLSAGGIMIDDEKVAAITEMSPLFDNASVQRFLGMVNFVG</sequence>
<dbReference type="AlphaFoldDB" id="A0A1B6KA17"/>
<dbReference type="PANTHER" id="PTHR37984">
    <property type="entry name" value="PROTEIN CBG26694"/>
    <property type="match status" value="1"/>
</dbReference>
<name>A0A1B6KA17_9HEMI</name>
<dbReference type="InterPro" id="IPR043128">
    <property type="entry name" value="Rev_trsase/Diguanyl_cyclase"/>
</dbReference>
<feature type="non-terminal residue" evidence="2">
    <location>
        <position position="1"/>
    </location>
</feature>
<dbReference type="Gene3D" id="3.10.10.10">
    <property type="entry name" value="HIV Type 1 Reverse Transcriptase, subunit A, domain 1"/>
    <property type="match status" value="1"/>
</dbReference>
<dbReference type="Pfam" id="PF00078">
    <property type="entry name" value="RVT_1"/>
    <property type="match status" value="1"/>
</dbReference>
<reference evidence="2" key="1">
    <citation type="submission" date="2015-11" db="EMBL/GenBank/DDBJ databases">
        <title>De novo transcriptome assembly of four potential Pierce s Disease insect vectors from Arizona vineyards.</title>
        <authorList>
            <person name="Tassone E.E."/>
        </authorList>
    </citation>
    <scope>NUCLEOTIDE SEQUENCE</scope>
</reference>
<dbReference type="FunFam" id="3.30.70.270:FF:000003">
    <property type="entry name" value="Transposon Ty3-G Gag-Pol polyprotein"/>
    <property type="match status" value="1"/>
</dbReference>
<organism evidence="2">
    <name type="scientific">Graphocephala atropunctata</name>
    <dbReference type="NCBI Taxonomy" id="36148"/>
    <lineage>
        <taxon>Eukaryota</taxon>
        <taxon>Metazoa</taxon>
        <taxon>Ecdysozoa</taxon>
        <taxon>Arthropoda</taxon>
        <taxon>Hexapoda</taxon>
        <taxon>Insecta</taxon>
        <taxon>Pterygota</taxon>
        <taxon>Neoptera</taxon>
        <taxon>Paraneoptera</taxon>
        <taxon>Hemiptera</taxon>
        <taxon>Auchenorrhyncha</taxon>
        <taxon>Membracoidea</taxon>
        <taxon>Cicadellidae</taxon>
        <taxon>Cicadellinae</taxon>
        <taxon>Cicadellini</taxon>
        <taxon>Graphocephala</taxon>
    </lineage>
</organism>
<gene>
    <name evidence="2" type="ORF">g.190</name>
</gene>
<feature type="domain" description="Reverse transcriptase" evidence="1">
    <location>
        <begin position="1"/>
        <end position="92"/>
    </location>
</feature>
<dbReference type="SUPFAM" id="SSF56672">
    <property type="entry name" value="DNA/RNA polymerases"/>
    <property type="match status" value="1"/>
</dbReference>
<dbReference type="InterPro" id="IPR000477">
    <property type="entry name" value="RT_dom"/>
</dbReference>
<dbReference type="PANTHER" id="PTHR37984:SF5">
    <property type="entry name" value="PROTEIN NYNRIN-LIKE"/>
    <property type="match status" value="1"/>
</dbReference>
<evidence type="ECO:0000259" key="1">
    <source>
        <dbReference type="PROSITE" id="PS50878"/>
    </source>
</evidence>
<evidence type="ECO:0000313" key="2">
    <source>
        <dbReference type="EMBL" id="JAT08280.1"/>
    </source>
</evidence>
<feature type="non-terminal residue" evidence="2">
    <location>
        <position position="130"/>
    </location>
</feature>
<accession>A0A1B6KA17</accession>
<dbReference type="PROSITE" id="PS50878">
    <property type="entry name" value="RT_POL"/>
    <property type="match status" value="1"/>
</dbReference>
<dbReference type="InterPro" id="IPR043502">
    <property type="entry name" value="DNA/RNA_pol_sf"/>
</dbReference>